<keyword evidence="4" id="KW-0460">Magnesium</keyword>
<dbReference type="GO" id="GO:0046872">
    <property type="term" value="F:metal ion binding"/>
    <property type="evidence" value="ECO:0007669"/>
    <property type="project" value="UniProtKB-KW"/>
</dbReference>
<dbReference type="GO" id="GO:0003924">
    <property type="term" value="F:GTPase activity"/>
    <property type="evidence" value="ECO:0007669"/>
    <property type="project" value="InterPro"/>
</dbReference>
<evidence type="ECO:0000256" key="5">
    <source>
        <dbReference type="SAM" id="MobiDB-lite"/>
    </source>
</evidence>
<dbReference type="AlphaFoldDB" id="A0A6P6JK96"/>
<evidence type="ECO:0000256" key="2">
    <source>
        <dbReference type="ARBA" id="ARBA00023134"/>
    </source>
</evidence>
<feature type="compositionally biased region" description="Basic and acidic residues" evidence="5">
    <location>
        <begin position="347"/>
        <end position="356"/>
    </location>
</feature>
<reference evidence="7" key="1">
    <citation type="submission" date="2025-08" db="UniProtKB">
        <authorList>
            <consortium name="RefSeq"/>
        </authorList>
    </citation>
    <scope>IDENTIFICATION</scope>
    <source>
        <strain evidence="7">Wakin</strain>
        <tissue evidence="7">Muscle</tissue>
    </source>
</reference>
<dbReference type="GO" id="GO:1905515">
    <property type="term" value="P:non-motile cilium assembly"/>
    <property type="evidence" value="ECO:0007669"/>
    <property type="project" value="TreeGrafter"/>
</dbReference>
<accession>A0A6P6JK96</accession>
<dbReference type="SMART" id="SM00178">
    <property type="entry name" value="SAR"/>
    <property type="match status" value="1"/>
</dbReference>
<evidence type="ECO:0000313" key="6">
    <source>
        <dbReference type="Proteomes" id="UP000515129"/>
    </source>
</evidence>
<feature type="compositionally biased region" description="Basic residues" evidence="5">
    <location>
        <begin position="334"/>
        <end position="346"/>
    </location>
</feature>
<evidence type="ECO:0000256" key="4">
    <source>
        <dbReference type="PIRSR" id="PIRSR606689-2"/>
    </source>
</evidence>
<sequence length="414" mass="47243">MKASWLQRTVTWIVRLMSLRRKCRRKVTLVMVGLDNAGKTATVRGIQGESPLDVAPTVGFSKVDLKQGKFEVTIFDLGGGKRIRGIWKNYYSESYGVVFVVDSSDVQRIQETRDTMAEVLRHPRIAGKPVLVLANKQDQDGALAEADIIETLSLEKLVNENKCLCQIEPCSAVLGYGKKVDKSIRNGLNWLLNNIAKDYEAISERVQRDTAEQKAQEEKDKKERAERVRRIREERDRQEREEAEREGRTLKEEDLDDVDMPNPFQAINNVVNENEDRLNKEKAMQRQRENGQQGSLQEQTVLQDEDEDEEEEDEESKRQTPESTETGAVDQNKKKTRKLRLKRKHRVDPLKVEEAAPKSPTPPPLPVGWATPKTSRLPKLEPLGDTRHSDFLGKPLPPVAIRQRPNSDTHDVIS</sequence>
<dbReference type="Gene3D" id="3.40.50.300">
    <property type="entry name" value="P-loop containing nucleotide triphosphate hydrolases"/>
    <property type="match status" value="1"/>
</dbReference>
<proteinExistence type="predicted"/>
<feature type="binding site" evidence="3">
    <location>
        <begin position="33"/>
        <end position="40"/>
    </location>
    <ligand>
        <name>GTP</name>
        <dbReference type="ChEBI" id="CHEBI:37565"/>
    </ligand>
</feature>
<dbReference type="PANTHER" id="PTHR46090">
    <property type="entry name" value="ADP-RIBOSYLATION FACTOR-LIKE PROTEIN 13B"/>
    <property type="match status" value="1"/>
</dbReference>
<dbReference type="CTD" id="200894"/>
<dbReference type="InterPro" id="IPR051995">
    <property type="entry name" value="Ciliary_GTPase"/>
</dbReference>
<dbReference type="PRINTS" id="PR00328">
    <property type="entry name" value="SAR1GTPBP"/>
</dbReference>
<feature type="binding site" evidence="4">
    <location>
        <position position="57"/>
    </location>
    <ligand>
        <name>Mg(2+)</name>
        <dbReference type="ChEBI" id="CHEBI:18420"/>
    </ligand>
</feature>
<dbReference type="GeneID" id="113044278"/>
<dbReference type="CDD" id="cd04161">
    <property type="entry name" value="Arl2l1_Arl13_like"/>
    <property type="match status" value="1"/>
</dbReference>
<dbReference type="InterPro" id="IPR005225">
    <property type="entry name" value="Small_GTP-bd"/>
</dbReference>
<dbReference type="InterPro" id="IPR006689">
    <property type="entry name" value="Small_GTPase_ARF/SAR"/>
</dbReference>
<dbReference type="GO" id="GO:0097500">
    <property type="term" value="P:receptor localization to non-motile cilium"/>
    <property type="evidence" value="ECO:0007669"/>
    <property type="project" value="TreeGrafter"/>
</dbReference>
<gene>
    <name evidence="7" type="primary">arl13b</name>
</gene>
<dbReference type="GO" id="GO:0005525">
    <property type="term" value="F:GTP binding"/>
    <property type="evidence" value="ECO:0007669"/>
    <property type="project" value="UniProtKB-KW"/>
</dbReference>
<keyword evidence="2 3" id="KW-0342">GTP-binding</keyword>
<feature type="compositionally biased region" description="Acidic residues" evidence="5">
    <location>
        <begin position="303"/>
        <end position="314"/>
    </location>
</feature>
<feature type="compositionally biased region" description="Basic and acidic residues" evidence="5">
    <location>
        <begin position="405"/>
        <end position="414"/>
    </location>
</feature>
<dbReference type="RefSeq" id="XP_026059887.1">
    <property type="nucleotide sequence ID" value="XM_026204102.1"/>
</dbReference>
<keyword evidence="4" id="KW-0479">Metal-binding</keyword>
<feature type="binding site" evidence="3">
    <location>
        <position position="79"/>
    </location>
    <ligand>
        <name>GTP</name>
        <dbReference type="ChEBI" id="CHEBI:37565"/>
    </ligand>
</feature>
<feature type="region of interest" description="Disordered" evidence="5">
    <location>
        <begin position="208"/>
        <end position="414"/>
    </location>
</feature>
<feature type="binding site" evidence="3">
    <location>
        <begin position="135"/>
        <end position="138"/>
    </location>
    <ligand>
        <name>GTP</name>
        <dbReference type="ChEBI" id="CHEBI:37565"/>
    </ligand>
</feature>
<dbReference type="PROSITE" id="PS51417">
    <property type="entry name" value="ARF"/>
    <property type="match status" value="1"/>
</dbReference>
<evidence type="ECO:0000256" key="3">
    <source>
        <dbReference type="PIRSR" id="PIRSR606689-1"/>
    </source>
</evidence>
<keyword evidence="6" id="KW-1185">Reference proteome</keyword>
<dbReference type="InterPro" id="IPR027417">
    <property type="entry name" value="P-loop_NTPase"/>
</dbReference>
<dbReference type="GO" id="GO:0097730">
    <property type="term" value="C:non-motile cilium"/>
    <property type="evidence" value="ECO:0007669"/>
    <property type="project" value="TreeGrafter"/>
</dbReference>
<dbReference type="GO" id="GO:0060170">
    <property type="term" value="C:ciliary membrane"/>
    <property type="evidence" value="ECO:0007669"/>
    <property type="project" value="TreeGrafter"/>
</dbReference>
<dbReference type="SMART" id="SM00177">
    <property type="entry name" value="ARF"/>
    <property type="match status" value="1"/>
</dbReference>
<feature type="compositionally biased region" description="Basic and acidic residues" evidence="5">
    <location>
        <begin position="378"/>
        <end position="391"/>
    </location>
</feature>
<evidence type="ECO:0000313" key="7">
    <source>
        <dbReference type="RefSeq" id="XP_026059887.1"/>
    </source>
</evidence>
<feature type="compositionally biased region" description="Polar residues" evidence="5">
    <location>
        <begin position="290"/>
        <end position="302"/>
    </location>
</feature>
<name>A0A6P6JK96_CARAU</name>
<dbReference type="FunFam" id="3.40.50.300:FF:000415">
    <property type="entry name" value="ADP-ribosylation factor-like GTPase 13B"/>
    <property type="match status" value="1"/>
</dbReference>
<evidence type="ECO:0000256" key="1">
    <source>
        <dbReference type="ARBA" id="ARBA00022741"/>
    </source>
</evidence>
<dbReference type="SUPFAM" id="SSF52540">
    <property type="entry name" value="P-loop containing nucleoside triphosphate hydrolases"/>
    <property type="match status" value="1"/>
</dbReference>
<protein>
    <submittedName>
        <fullName evidence="7">ADP-ribosylation factor-like protein 13B isoform X2</fullName>
    </submittedName>
</protein>
<dbReference type="Proteomes" id="UP000515129">
    <property type="component" value="Chromosome 26"/>
</dbReference>
<organism evidence="6 7">
    <name type="scientific">Carassius auratus</name>
    <name type="common">Goldfish</name>
    <dbReference type="NCBI Taxonomy" id="7957"/>
    <lineage>
        <taxon>Eukaryota</taxon>
        <taxon>Metazoa</taxon>
        <taxon>Chordata</taxon>
        <taxon>Craniata</taxon>
        <taxon>Vertebrata</taxon>
        <taxon>Euteleostomi</taxon>
        <taxon>Actinopterygii</taxon>
        <taxon>Neopterygii</taxon>
        <taxon>Teleostei</taxon>
        <taxon>Ostariophysi</taxon>
        <taxon>Cypriniformes</taxon>
        <taxon>Cyprinidae</taxon>
        <taxon>Cyprininae</taxon>
        <taxon>Carassius</taxon>
    </lineage>
</organism>
<feature type="compositionally biased region" description="Basic and acidic residues" evidence="5">
    <location>
        <begin position="208"/>
        <end position="252"/>
    </location>
</feature>
<dbReference type="Pfam" id="PF00025">
    <property type="entry name" value="Arf"/>
    <property type="match status" value="1"/>
</dbReference>
<feature type="binding site" evidence="4">
    <location>
        <position position="40"/>
    </location>
    <ligand>
        <name>Mg(2+)</name>
        <dbReference type="ChEBI" id="CHEBI:18420"/>
    </ligand>
</feature>
<keyword evidence="1 3" id="KW-0547">Nucleotide-binding</keyword>
<feature type="compositionally biased region" description="Basic and acidic residues" evidence="5">
    <location>
        <begin position="274"/>
        <end position="289"/>
    </location>
</feature>
<dbReference type="PANTHER" id="PTHR46090:SF3">
    <property type="entry name" value="ADP-RIBOSYLATION FACTOR-LIKE PROTEIN 13B"/>
    <property type="match status" value="1"/>
</dbReference>
<dbReference type="GO" id="GO:0031514">
    <property type="term" value="C:motile cilium"/>
    <property type="evidence" value="ECO:0007669"/>
    <property type="project" value="TreeGrafter"/>
</dbReference>
<dbReference type="NCBIfam" id="TIGR00231">
    <property type="entry name" value="small_GTP"/>
    <property type="match status" value="1"/>
</dbReference>